<evidence type="ECO:0000256" key="4">
    <source>
        <dbReference type="ARBA" id="ARBA00022519"/>
    </source>
</evidence>
<evidence type="ECO:0000256" key="8">
    <source>
        <dbReference type="ARBA" id="ARBA00038436"/>
    </source>
</evidence>
<evidence type="ECO:0000256" key="3">
    <source>
        <dbReference type="ARBA" id="ARBA00022475"/>
    </source>
</evidence>
<dbReference type="Proteomes" id="UP001519343">
    <property type="component" value="Unassembled WGS sequence"/>
</dbReference>
<dbReference type="Pfam" id="PF04290">
    <property type="entry name" value="DctQ"/>
    <property type="match status" value="1"/>
</dbReference>
<proteinExistence type="inferred from homology"/>
<keyword evidence="3" id="KW-1003">Cell membrane</keyword>
<evidence type="ECO:0000313" key="11">
    <source>
        <dbReference type="EMBL" id="MBP1930143.1"/>
    </source>
</evidence>
<feature type="transmembrane region" description="Helical" evidence="9">
    <location>
        <begin position="56"/>
        <end position="76"/>
    </location>
</feature>
<keyword evidence="4" id="KW-0997">Cell inner membrane</keyword>
<dbReference type="InterPro" id="IPR055348">
    <property type="entry name" value="DctQ"/>
</dbReference>
<dbReference type="PANTHER" id="PTHR35011:SF2">
    <property type="entry name" value="2,3-DIKETO-L-GULONATE TRAP TRANSPORTER SMALL PERMEASE PROTEIN YIAM"/>
    <property type="match status" value="1"/>
</dbReference>
<dbReference type="PANTHER" id="PTHR35011">
    <property type="entry name" value="2,3-DIKETO-L-GULONATE TRAP TRANSPORTER SMALL PERMEASE PROTEIN YIAM"/>
    <property type="match status" value="1"/>
</dbReference>
<keyword evidence="12" id="KW-1185">Reference proteome</keyword>
<protein>
    <submittedName>
        <fullName evidence="11">TRAP-type C4-dicarboxylate transport system permease small subunit</fullName>
    </submittedName>
</protein>
<dbReference type="EMBL" id="JAGGKT010000001">
    <property type="protein sequence ID" value="MBP1930143.1"/>
    <property type="molecule type" value="Genomic_DNA"/>
</dbReference>
<accession>A0ABS4GIQ9</accession>
<feature type="transmembrane region" description="Helical" evidence="9">
    <location>
        <begin position="134"/>
        <end position="155"/>
    </location>
</feature>
<feature type="transmembrane region" description="Helical" evidence="9">
    <location>
        <begin position="97"/>
        <end position="114"/>
    </location>
</feature>
<sequence>MPKPLKFYIHIMDLLNKGLGYLLAIMLAIMTIVIFAQVFCRYVLGDSLLWSEELSRYIMVWGVFIGSALAVRYHSLISLEVLPQRLPKNVANHLRKVVYLVVVVFCYYLFTNGMEMTQQVTMQKSAALRLSMAIPYSSVPIGTLLIFLNTVVVFIESLWKGEEA</sequence>
<gene>
    <name evidence="11" type="ORF">J2Z37_000130</name>
</gene>
<evidence type="ECO:0000256" key="9">
    <source>
        <dbReference type="SAM" id="Phobius"/>
    </source>
</evidence>
<evidence type="ECO:0000259" key="10">
    <source>
        <dbReference type="Pfam" id="PF04290"/>
    </source>
</evidence>
<keyword evidence="5 9" id="KW-0812">Transmembrane</keyword>
<keyword evidence="2" id="KW-0813">Transport</keyword>
<evidence type="ECO:0000313" key="12">
    <source>
        <dbReference type="Proteomes" id="UP001519343"/>
    </source>
</evidence>
<evidence type="ECO:0000256" key="6">
    <source>
        <dbReference type="ARBA" id="ARBA00022989"/>
    </source>
</evidence>
<evidence type="ECO:0000256" key="2">
    <source>
        <dbReference type="ARBA" id="ARBA00022448"/>
    </source>
</evidence>
<reference evidence="11 12" key="1">
    <citation type="submission" date="2021-03" db="EMBL/GenBank/DDBJ databases">
        <title>Genomic Encyclopedia of Type Strains, Phase IV (KMG-IV): sequencing the most valuable type-strain genomes for metagenomic binning, comparative biology and taxonomic classification.</title>
        <authorList>
            <person name="Goeker M."/>
        </authorList>
    </citation>
    <scope>NUCLEOTIDE SEQUENCE [LARGE SCALE GENOMIC DNA]</scope>
    <source>
        <strain evidence="11 12">DSM 24738</strain>
    </source>
</reference>
<feature type="domain" description="Tripartite ATP-independent periplasmic transporters DctQ component" evidence="10">
    <location>
        <begin position="30"/>
        <end position="157"/>
    </location>
</feature>
<comment type="caution">
    <text evidence="11">The sequence shown here is derived from an EMBL/GenBank/DDBJ whole genome shotgun (WGS) entry which is preliminary data.</text>
</comment>
<comment type="similarity">
    <text evidence="8">Belongs to the TRAP transporter small permease family.</text>
</comment>
<feature type="transmembrane region" description="Helical" evidence="9">
    <location>
        <begin position="21"/>
        <end position="44"/>
    </location>
</feature>
<dbReference type="RefSeq" id="WP_209807913.1">
    <property type="nucleotide sequence ID" value="NZ_JAGGKT010000001.1"/>
</dbReference>
<evidence type="ECO:0000256" key="5">
    <source>
        <dbReference type="ARBA" id="ARBA00022692"/>
    </source>
</evidence>
<keyword evidence="7 9" id="KW-0472">Membrane</keyword>
<organism evidence="11 12">
    <name type="scientific">Ammoniphilus resinae</name>
    <dbReference type="NCBI Taxonomy" id="861532"/>
    <lineage>
        <taxon>Bacteria</taxon>
        <taxon>Bacillati</taxon>
        <taxon>Bacillota</taxon>
        <taxon>Bacilli</taxon>
        <taxon>Bacillales</taxon>
        <taxon>Paenibacillaceae</taxon>
        <taxon>Aneurinibacillus group</taxon>
        <taxon>Ammoniphilus</taxon>
    </lineage>
</organism>
<evidence type="ECO:0000256" key="1">
    <source>
        <dbReference type="ARBA" id="ARBA00004429"/>
    </source>
</evidence>
<dbReference type="InterPro" id="IPR007387">
    <property type="entry name" value="TRAP_DctQ"/>
</dbReference>
<keyword evidence="6 9" id="KW-1133">Transmembrane helix</keyword>
<name>A0ABS4GIQ9_9BACL</name>
<evidence type="ECO:0000256" key="7">
    <source>
        <dbReference type="ARBA" id="ARBA00023136"/>
    </source>
</evidence>
<comment type="subcellular location">
    <subcellularLocation>
        <location evidence="1">Cell inner membrane</location>
        <topology evidence="1">Multi-pass membrane protein</topology>
    </subcellularLocation>
</comment>